<evidence type="ECO:0000313" key="2">
    <source>
        <dbReference type="EMBL" id="GAA0176300.1"/>
    </source>
</evidence>
<protein>
    <submittedName>
        <fullName evidence="2">Uncharacterized protein</fullName>
    </submittedName>
</protein>
<organism evidence="2 3">
    <name type="scientific">Lithospermum erythrorhizon</name>
    <name type="common">Purple gromwell</name>
    <name type="synonym">Lithospermum officinale var. erythrorhizon</name>
    <dbReference type="NCBI Taxonomy" id="34254"/>
    <lineage>
        <taxon>Eukaryota</taxon>
        <taxon>Viridiplantae</taxon>
        <taxon>Streptophyta</taxon>
        <taxon>Embryophyta</taxon>
        <taxon>Tracheophyta</taxon>
        <taxon>Spermatophyta</taxon>
        <taxon>Magnoliopsida</taxon>
        <taxon>eudicotyledons</taxon>
        <taxon>Gunneridae</taxon>
        <taxon>Pentapetalae</taxon>
        <taxon>asterids</taxon>
        <taxon>lamiids</taxon>
        <taxon>Boraginales</taxon>
        <taxon>Boraginaceae</taxon>
        <taxon>Boraginoideae</taxon>
        <taxon>Lithospermeae</taxon>
        <taxon>Lithospermum</taxon>
    </lineage>
</organism>
<evidence type="ECO:0000256" key="1">
    <source>
        <dbReference type="SAM" id="MobiDB-lite"/>
    </source>
</evidence>
<evidence type="ECO:0000313" key="3">
    <source>
        <dbReference type="Proteomes" id="UP001454036"/>
    </source>
</evidence>
<name>A0AAV3RMA7_LITER</name>
<proteinExistence type="predicted"/>
<sequence>MAPKIDTSKLPYSNMSSSSSAGVGVTTCSMSNLTNKQGLQNLHGQTPIVGSIPSKDDSNVQPTVQGDMASIINENLADPAFSTNSKSCNQARDSSSSNGSTPTSPRRNLHSNYHMHDDSTYTYTPVMMTTSSNMDEQVASLAKTLVGFAKYIES</sequence>
<feature type="region of interest" description="Disordered" evidence="1">
    <location>
        <begin position="1"/>
        <end position="24"/>
    </location>
</feature>
<gene>
    <name evidence="2" type="ORF">LIER_29312</name>
</gene>
<feature type="compositionally biased region" description="Low complexity" evidence="1">
    <location>
        <begin position="94"/>
        <end position="105"/>
    </location>
</feature>
<keyword evidence="3" id="KW-1185">Reference proteome</keyword>
<comment type="caution">
    <text evidence="2">The sequence shown here is derived from an EMBL/GenBank/DDBJ whole genome shotgun (WGS) entry which is preliminary data.</text>
</comment>
<dbReference type="AlphaFoldDB" id="A0AAV3RMA7"/>
<accession>A0AAV3RMA7</accession>
<reference evidence="2 3" key="1">
    <citation type="submission" date="2024-01" db="EMBL/GenBank/DDBJ databases">
        <title>The complete chloroplast genome sequence of Lithospermum erythrorhizon: insights into the phylogenetic relationship among Boraginaceae species and the maternal lineages of purple gromwells.</title>
        <authorList>
            <person name="Okada T."/>
            <person name="Watanabe K."/>
        </authorList>
    </citation>
    <scope>NUCLEOTIDE SEQUENCE [LARGE SCALE GENOMIC DNA]</scope>
</reference>
<feature type="region of interest" description="Disordered" evidence="1">
    <location>
        <begin position="44"/>
        <end position="116"/>
    </location>
</feature>
<feature type="compositionally biased region" description="Polar residues" evidence="1">
    <location>
        <begin position="81"/>
        <end position="93"/>
    </location>
</feature>
<dbReference type="Proteomes" id="UP001454036">
    <property type="component" value="Unassembled WGS sequence"/>
</dbReference>
<dbReference type="EMBL" id="BAABME010010056">
    <property type="protein sequence ID" value="GAA0176300.1"/>
    <property type="molecule type" value="Genomic_DNA"/>
</dbReference>